<accession>A0A068WDF3</accession>
<dbReference type="EMBL" id="LK028576">
    <property type="protein sequence ID" value="CDS16457.1"/>
    <property type="molecule type" value="Genomic_DNA"/>
</dbReference>
<feature type="transmembrane region" description="Helical" evidence="5">
    <location>
        <begin position="464"/>
        <end position="485"/>
    </location>
</feature>
<evidence type="ECO:0000313" key="9">
    <source>
        <dbReference type="WBParaSite" id="EgrG_000888100"/>
    </source>
</evidence>
<keyword evidence="5" id="KW-1133">Transmembrane helix</keyword>
<gene>
    <name evidence="7" type="ORF">EgrG_000888100</name>
</gene>
<evidence type="ECO:0000313" key="8">
    <source>
        <dbReference type="Proteomes" id="UP000492820"/>
    </source>
</evidence>
<feature type="domain" description="LIM zinc-binding" evidence="6">
    <location>
        <begin position="71"/>
        <end position="121"/>
    </location>
</feature>
<reference evidence="7" key="2">
    <citation type="submission" date="2014-06" db="EMBL/GenBank/DDBJ databases">
        <authorList>
            <person name="Aslett M."/>
        </authorList>
    </citation>
    <scope>NUCLEOTIDE SEQUENCE</scope>
</reference>
<keyword evidence="2" id="KW-0862">Zinc</keyword>
<reference evidence="9" key="3">
    <citation type="submission" date="2020-10" db="UniProtKB">
        <authorList>
            <consortium name="WormBaseParasite"/>
        </authorList>
    </citation>
    <scope>IDENTIFICATION</scope>
</reference>
<dbReference type="SMART" id="SM00132">
    <property type="entry name" value="LIM"/>
    <property type="match status" value="2"/>
</dbReference>
<evidence type="ECO:0000313" key="7">
    <source>
        <dbReference type="EMBL" id="CDS16457.1"/>
    </source>
</evidence>
<dbReference type="AlphaFoldDB" id="A0A068WDF3"/>
<dbReference type="GO" id="GO:0046872">
    <property type="term" value="F:metal ion binding"/>
    <property type="evidence" value="ECO:0007669"/>
    <property type="project" value="UniProtKB-KW"/>
</dbReference>
<dbReference type="WBParaSite" id="EgrG_000888100">
    <property type="protein sequence ID" value="EgrG_000888100"/>
    <property type="gene ID" value="EgrG_000888100"/>
</dbReference>
<feature type="compositionally biased region" description="Low complexity" evidence="4">
    <location>
        <begin position="323"/>
        <end position="338"/>
    </location>
</feature>
<feature type="domain" description="LIM zinc-binding" evidence="6">
    <location>
        <begin position="19"/>
        <end position="66"/>
    </location>
</feature>
<keyword evidence="5" id="KW-0472">Membrane</keyword>
<sequence length="505" mass="56300">MEGVTGSCNFVPYKMPGCVCIGCGQKCLIPFYQLKDGFFHPDCFRCSDLHNKPYFLLSGKLVCYDDIKAACCRTCQSIIRGDRIITQFGDFHKECFQCSRINFTPASKFYIGGRKFFCHECRLSLKRSSHSRKVKATNEAKDLSEVRKKIEQYVKESSIPIPKHFNEELRIRLAAQFKAVERHVVTSSRCESAAYGTDDDEKEANSTSDSLKLKQEEQKKESQNVELGASSPPPKPKRLKKPSVCIPNPSTGTNRMPPVAVGLSPKRGSCSPQSPSCSDQELSQVELSGRTSISKCSTLSKSRISKDPILSDREEILQSPATSSNSPLPVPSPLFNNNQKPSQELKSVLSKRGSESKQQLTQTTHGRANVNALVMAYEKISAQANEHPESGASTADQNSTKLWVEEIEGPKVKSRESQPISKLPLQALSEPISPISPTRFVQEPRTDRGVRWAFASTMRFGGTLLLLILSIVAIPISTLLCFQNWMTKLNLKKNRNRHLAGRIYY</sequence>
<evidence type="ECO:0000256" key="4">
    <source>
        <dbReference type="SAM" id="MobiDB-lite"/>
    </source>
</evidence>
<feature type="region of interest" description="Disordered" evidence="4">
    <location>
        <begin position="319"/>
        <end position="367"/>
    </location>
</feature>
<evidence type="ECO:0000259" key="6">
    <source>
        <dbReference type="SMART" id="SM00132"/>
    </source>
</evidence>
<name>A0A068WDF3_ECHGR</name>
<protein>
    <submittedName>
        <fullName evidence="7 9">Actin binding LIM protein 2</fullName>
    </submittedName>
</protein>
<dbReference type="InterPro" id="IPR001781">
    <property type="entry name" value="Znf_LIM"/>
</dbReference>
<feature type="compositionally biased region" description="Polar residues" evidence="4">
    <location>
        <begin position="356"/>
        <end position="366"/>
    </location>
</feature>
<evidence type="ECO:0000256" key="5">
    <source>
        <dbReference type="SAM" id="Phobius"/>
    </source>
</evidence>
<feature type="compositionally biased region" description="Basic and acidic residues" evidence="4">
    <location>
        <begin position="211"/>
        <end position="223"/>
    </location>
</feature>
<dbReference type="CDD" id="cd08368">
    <property type="entry name" value="LIM"/>
    <property type="match status" value="2"/>
</dbReference>
<dbReference type="OrthoDB" id="1293114at2759"/>
<reference evidence="7 8" key="1">
    <citation type="journal article" date="2013" name="Nature">
        <title>The genomes of four tapeworm species reveal adaptations to parasitism.</title>
        <authorList>
            <person name="Tsai I.J."/>
            <person name="Zarowiecki M."/>
            <person name="Holroyd N."/>
            <person name="Garciarrubio A."/>
            <person name="Sanchez-Flores A."/>
            <person name="Brooks K.L."/>
            <person name="Tracey A."/>
            <person name="Bobes R.J."/>
            <person name="Fragoso G."/>
            <person name="Sciutto E."/>
            <person name="Aslett M."/>
            <person name="Beasley H."/>
            <person name="Bennett H.M."/>
            <person name="Cai J."/>
            <person name="Camicia F."/>
            <person name="Clark R."/>
            <person name="Cucher M."/>
            <person name="De Silva N."/>
            <person name="Day T.A."/>
            <person name="Deplazes P."/>
            <person name="Estrada K."/>
            <person name="Fernandez C."/>
            <person name="Holland P.W."/>
            <person name="Hou J."/>
            <person name="Hu S."/>
            <person name="Huckvale T."/>
            <person name="Hung S.S."/>
            <person name="Kamenetzky L."/>
            <person name="Keane J.A."/>
            <person name="Kiss F."/>
            <person name="Koziol U."/>
            <person name="Lambert O."/>
            <person name="Liu K."/>
            <person name="Luo X."/>
            <person name="Luo Y."/>
            <person name="Macchiaroli N."/>
            <person name="Nichol S."/>
            <person name="Paps J."/>
            <person name="Parkinson J."/>
            <person name="Pouchkina-Stantcheva N."/>
            <person name="Riddiford N."/>
            <person name="Rosenzvit M."/>
            <person name="Salinas G."/>
            <person name="Wasmuth J.D."/>
            <person name="Zamanian M."/>
            <person name="Zheng Y."/>
            <person name="Cai X."/>
            <person name="Soberon X."/>
            <person name="Olson P.D."/>
            <person name="Laclette J.P."/>
            <person name="Brehm K."/>
            <person name="Berriman M."/>
            <person name="Garciarrubio A."/>
            <person name="Bobes R.J."/>
            <person name="Fragoso G."/>
            <person name="Sanchez-Flores A."/>
            <person name="Estrada K."/>
            <person name="Cevallos M.A."/>
            <person name="Morett E."/>
            <person name="Gonzalez V."/>
            <person name="Portillo T."/>
            <person name="Ochoa-Leyva A."/>
            <person name="Jose M.V."/>
            <person name="Sciutto E."/>
            <person name="Landa A."/>
            <person name="Jimenez L."/>
            <person name="Valdes V."/>
            <person name="Carrero J.C."/>
            <person name="Larralde C."/>
            <person name="Morales-Montor J."/>
            <person name="Limon-Lason J."/>
            <person name="Soberon X."/>
            <person name="Laclette J.P."/>
        </authorList>
    </citation>
    <scope>NUCLEOTIDE SEQUENCE [LARGE SCALE GENOMIC DNA]</scope>
</reference>
<evidence type="ECO:0000256" key="2">
    <source>
        <dbReference type="ARBA" id="ARBA00022833"/>
    </source>
</evidence>
<feature type="compositionally biased region" description="Low complexity" evidence="4">
    <location>
        <begin position="269"/>
        <end position="280"/>
    </location>
</feature>
<dbReference type="Gene3D" id="2.10.110.10">
    <property type="entry name" value="Cysteine Rich Protein"/>
    <property type="match status" value="2"/>
</dbReference>
<proteinExistence type="predicted"/>
<organism evidence="7">
    <name type="scientific">Echinococcus granulosus</name>
    <name type="common">Hydatid tapeworm</name>
    <dbReference type="NCBI Taxonomy" id="6210"/>
    <lineage>
        <taxon>Eukaryota</taxon>
        <taxon>Metazoa</taxon>
        <taxon>Spiralia</taxon>
        <taxon>Lophotrochozoa</taxon>
        <taxon>Platyhelminthes</taxon>
        <taxon>Cestoda</taxon>
        <taxon>Eucestoda</taxon>
        <taxon>Cyclophyllidea</taxon>
        <taxon>Taeniidae</taxon>
        <taxon>Echinococcus</taxon>
        <taxon>Echinococcus granulosus group</taxon>
    </lineage>
</organism>
<keyword evidence="5" id="KW-0812">Transmembrane</keyword>
<keyword evidence="1" id="KW-0479">Metal-binding</keyword>
<keyword evidence="3" id="KW-0440">LIM domain</keyword>
<evidence type="ECO:0000256" key="3">
    <source>
        <dbReference type="ARBA" id="ARBA00023038"/>
    </source>
</evidence>
<feature type="region of interest" description="Disordered" evidence="4">
    <location>
        <begin position="193"/>
        <end position="281"/>
    </location>
</feature>
<evidence type="ECO:0000256" key="1">
    <source>
        <dbReference type="ARBA" id="ARBA00022723"/>
    </source>
</evidence>
<dbReference type="Proteomes" id="UP000492820">
    <property type="component" value="Unassembled WGS sequence"/>
</dbReference>